<dbReference type="HOGENOM" id="CLU_707345_0_0_5"/>
<dbReference type="RefSeq" id="WP_015664593.1">
    <property type="nucleotide sequence ID" value="NC_020453.1"/>
</dbReference>
<dbReference type="GeneID" id="301815397"/>
<gene>
    <name evidence="1" type="ORF">S58_14540</name>
</gene>
<dbReference type="PATRIC" id="fig|1245469.3.peg.1486"/>
<organism evidence="1 2">
    <name type="scientific">Bradyrhizobium oligotrophicum S58</name>
    <dbReference type="NCBI Taxonomy" id="1245469"/>
    <lineage>
        <taxon>Bacteria</taxon>
        <taxon>Pseudomonadati</taxon>
        <taxon>Pseudomonadota</taxon>
        <taxon>Alphaproteobacteria</taxon>
        <taxon>Hyphomicrobiales</taxon>
        <taxon>Nitrobacteraceae</taxon>
        <taxon>Bradyrhizobium</taxon>
    </lineage>
</organism>
<dbReference type="InterPro" id="IPR021409">
    <property type="entry name" value="DUF3047"/>
</dbReference>
<accession>M4Z3N1</accession>
<proteinExistence type="predicted"/>
<dbReference type="Pfam" id="PF11249">
    <property type="entry name" value="DUF3047"/>
    <property type="match status" value="1"/>
</dbReference>
<reference evidence="1 2" key="1">
    <citation type="journal article" date="2013" name="Appl. Environ. Microbiol.">
        <title>Genome analysis suggests that the soil oligotrophic bacterium Agromonas oligotrophica (Bradyrhizobium oligotrophicum) is a nitrogen-fixing symbiont of Aeschynomene indica.</title>
        <authorList>
            <person name="Okubo T."/>
            <person name="Fukushima S."/>
            <person name="Itakura M."/>
            <person name="Oshima K."/>
            <person name="Longtonglang A."/>
            <person name="Teaumroong N."/>
            <person name="Mitsui H."/>
            <person name="Hattori M."/>
            <person name="Hattori R."/>
            <person name="Hattori T."/>
            <person name="Minamisawa K."/>
        </authorList>
    </citation>
    <scope>NUCLEOTIDE SEQUENCE [LARGE SCALE GENOMIC DNA]</scope>
    <source>
        <strain evidence="1 2">S58</strain>
    </source>
</reference>
<evidence type="ECO:0008006" key="3">
    <source>
        <dbReference type="Google" id="ProtNLM"/>
    </source>
</evidence>
<dbReference type="eggNOG" id="ENOG502Z7S9">
    <property type="taxonomic scope" value="Bacteria"/>
</dbReference>
<dbReference type="STRING" id="1245469.S58_14540"/>
<dbReference type="OrthoDB" id="9775969at2"/>
<sequence>MCGLLDHAGCAHGADGFNRRYLLKRLMALGLTAPLATLVLDRRAMAAIGFLDRAELVDGVTALVAKAKSPELRETRVFDLVGSELPWKDLGITLAKGQEVTFLIGGRVWLAREQDLWVEPGVAFHVRTRGSRPMFNPMSNTGTMIAAADGPLEMARSLVEFKDASGELAVPKDDYAKADAHIYGVALVWRGSAIAGLTSLLGHGDVDGIIGAELARINSPRKLPAGWHNFFMLGGGPVIFNDIGNGAISVEPLKNAGILQRPVGIELKPQTKLSWRWIVEELPSLLPENQLTSHDYLSIAAEFDDGQDLTYFWSSSLPVGTAFRCPIPRWTPLESHMAVRSGRADLGKWVSDERDIHADYKEHIGGSAKSVVNVWLLGVSLFQRRSGSCRFADMQITQPGAEPLKL</sequence>
<dbReference type="KEGG" id="aol:S58_14540"/>
<evidence type="ECO:0000313" key="2">
    <source>
        <dbReference type="Proteomes" id="UP000011841"/>
    </source>
</evidence>
<dbReference type="InterPro" id="IPR006311">
    <property type="entry name" value="TAT_signal"/>
</dbReference>
<name>M4Z3N1_9BRAD</name>
<dbReference type="EMBL" id="AP012603">
    <property type="protein sequence ID" value="BAM87462.1"/>
    <property type="molecule type" value="Genomic_DNA"/>
</dbReference>
<dbReference type="Proteomes" id="UP000011841">
    <property type="component" value="Chromosome"/>
</dbReference>
<evidence type="ECO:0000313" key="1">
    <source>
        <dbReference type="EMBL" id="BAM87462.1"/>
    </source>
</evidence>
<dbReference type="PROSITE" id="PS51318">
    <property type="entry name" value="TAT"/>
    <property type="match status" value="1"/>
</dbReference>
<protein>
    <recommendedName>
        <fullName evidence="3">DUF3047 domain-containing protein</fullName>
    </recommendedName>
</protein>
<keyword evidence="2" id="KW-1185">Reference proteome</keyword>
<dbReference type="AlphaFoldDB" id="M4Z3N1"/>